<comment type="subcellular location">
    <subcellularLocation>
        <location evidence="1">Cell outer membrane</location>
    </subcellularLocation>
</comment>
<dbReference type="GO" id="GO:0015288">
    <property type="term" value="F:porin activity"/>
    <property type="evidence" value="ECO:0007669"/>
    <property type="project" value="TreeGrafter"/>
</dbReference>
<proteinExistence type="inferred from homology"/>
<comment type="similarity">
    <text evidence="2">Belongs to the outer membrane factor (OMF) (TC 1.B.17) family.</text>
</comment>
<evidence type="ECO:0000256" key="1">
    <source>
        <dbReference type="ARBA" id="ARBA00004442"/>
    </source>
</evidence>
<dbReference type="InterPro" id="IPR010130">
    <property type="entry name" value="T1SS_OMP_TolC"/>
</dbReference>
<dbReference type="SUPFAM" id="SSF56954">
    <property type="entry name" value="Outer membrane efflux proteins (OEP)"/>
    <property type="match status" value="1"/>
</dbReference>
<feature type="chain" id="PRO_5012914469" evidence="8">
    <location>
        <begin position="28"/>
        <end position="468"/>
    </location>
</feature>
<evidence type="ECO:0000256" key="2">
    <source>
        <dbReference type="ARBA" id="ARBA00007613"/>
    </source>
</evidence>
<keyword evidence="4" id="KW-1134">Transmembrane beta strand</keyword>
<dbReference type="GO" id="GO:1990281">
    <property type="term" value="C:efflux pump complex"/>
    <property type="evidence" value="ECO:0007669"/>
    <property type="project" value="TreeGrafter"/>
</dbReference>
<feature type="signal peptide" evidence="8">
    <location>
        <begin position="1"/>
        <end position="27"/>
    </location>
</feature>
<name>A0A1Y0HJM5_9BACT</name>
<sequence length="468" mass="52922">MLGSSKKRLVRLIVIPFCFAGASTLNALTLQEGLDEVLATHPVVQERLHNYQSTLEDLRVTESQYLPSLDYAGDFSRAKTNSPSTNFQSVSLSSYEHSLQLTQNLFNGFGTLYEADYQKARILAAANNYIENANDVALSFITQYIAVLKARDTLAIAKESVSFHEEVLHKVKKLFDSGSTTRSEFEKIDTSLSLAQSNYIVAQNNLEDAQFNFERVLGRYVKADELEKVSFSGTLPASEDEMKEFARQYNPSVLVSHYNIKAAEAQRQAAYKNYYPKIDAYARKSWADDISGIDGKDDRSAVGIKISYNLYRGGADEAQIAKSMTQISREQDNKRDVIRKLDEQGRLSWSAKTYITQQLDYLVKYSKTSAKTLELYQQEYDLGRRTLLDLLVAQNDYVSARTQVIKAQNDLLFSNYRILDAMGTMVQNVLGSKALDYTKRVRLDVVDGKLDHDSNLGTLLFEKRDTNE</sequence>
<dbReference type="KEGG" id="suls:Sdiek1_1102"/>
<evidence type="ECO:0000256" key="6">
    <source>
        <dbReference type="ARBA" id="ARBA00023136"/>
    </source>
</evidence>
<evidence type="ECO:0000256" key="5">
    <source>
        <dbReference type="ARBA" id="ARBA00022692"/>
    </source>
</evidence>
<gene>
    <name evidence="9" type="ORF">Sdiek1_1102</name>
</gene>
<dbReference type="Pfam" id="PF02321">
    <property type="entry name" value="OEP"/>
    <property type="match status" value="2"/>
</dbReference>
<dbReference type="InterPro" id="IPR003423">
    <property type="entry name" value="OMP_efflux"/>
</dbReference>
<keyword evidence="10" id="KW-1185">Reference proteome</keyword>
<evidence type="ECO:0000256" key="8">
    <source>
        <dbReference type="SAM" id="SignalP"/>
    </source>
</evidence>
<keyword evidence="6" id="KW-0472">Membrane</keyword>
<evidence type="ECO:0000313" key="10">
    <source>
        <dbReference type="Proteomes" id="UP000196005"/>
    </source>
</evidence>
<dbReference type="GO" id="GO:0009279">
    <property type="term" value="C:cell outer membrane"/>
    <property type="evidence" value="ECO:0007669"/>
    <property type="project" value="UniProtKB-SubCell"/>
</dbReference>
<dbReference type="NCBIfam" id="TIGR01844">
    <property type="entry name" value="type_I_sec_TolC"/>
    <property type="match status" value="1"/>
</dbReference>
<dbReference type="PANTHER" id="PTHR30026:SF22">
    <property type="entry name" value="OUTER MEMBRANE EFFLUX PROTEIN"/>
    <property type="match status" value="1"/>
</dbReference>
<dbReference type="RefSeq" id="WP_161491997.1">
    <property type="nucleotide sequence ID" value="NZ_CP021416.1"/>
</dbReference>
<protein>
    <submittedName>
        <fullName evidence="9">Outer membrane efflux protein BepC</fullName>
    </submittedName>
</protein>
<dbReference type="EMBL" id="CP021416">
    <property type="protein sequence ID" value="ARU48268.1"/>
    <property type="molecule type" value="Genomic_DNA"/>
</dbReference>
<dbReference type="InterPro" id="IPR051906">
    <property type="entry name" value="TolC-like"/>
</dbReference>
<keyword evidence="7" id="KW-0998">Cell outer membrane</keyword>
<keyword evidence="5" id="KW-0812">Transmembrane</keyword>
<dbReference type="AlphaFoldDB" id="A0A1Y0HJM5"/>
<keyword evidence="8" id="KW-0732">Signal</keyword>
<dbReference type="Proteomes" id="UP000196005">
    <property type="component" value="Chromosome"/>
</dbReference>
<accession>A0A1Y0HJM5</accession>
<reference evidence="10" key="1">
    <citation type="submission" date="2017-05" db="EMBL/GenBank/DDBJ databases">
        <title>Dechlorination kinetics govern the competition between two new strains of the genus Sulfurospirillum.</title>
        <authorList>
            <person name="Buttet G.F."/>
            <person name="Murray A.M."/>
            <person name="Goris T."/>
            <person name="Burion M."/>
            <person name="Lin B."/>
            <person name="Rolle M."/>
            <person name="Maillard J."/>
        </authorList>
    </citation>
    <scope>NUCLEOTIDE SEQUENCE [LARGE SCALE GENOMIC DNA]</scope>
    <source>
        <strain evidence="10">SL2-1</strain>
    </source>
</reference>
<evidence type="ECO:0000313" key="9">
    <source>
        <dbReference type="EMBL" id="ARU48268.1"/>
    </source>
</evidence>
<keyword evidence="3" id="KW-0813">Transport</keyword>
<evidence type="ECO:0000256" key="3">
    <source>
        <dbReference type="ARBA" id="ARBA00022448"/>
    </source>
</evidence>
<organism evidence="9 10">
    <name type="scientific">Sulfurospirillum diekertiae</name>
    <dbReference type="NCBI Taxonomy" id="1854492"/>
    <lineage>
        <taxon>Bacteria</taxon>
        <taxon>Pseudomonadati</taxon>
        <taxon>Campylobacterota</taxon>
        <taxon>Epsilonproteobacteria</taxon>
        <taxon>Campylobacterales</taxon>
        <taxon>Sulfurospirillaceae</taxon>
        <taxon>Sulfurospirillum</taxon>
    </lineage>
</organism>
<evidence type="ECO:0000256" key="4">
    <source>
        <dbReference type="ARBA" id="ARBA00022452"/>
    </source>
</evidence>
<dbReference type="GO" id="GO:0015562">
    <property type="term" value="F:efflux transmembrane transporter activity"/>
    <property type="evidence" value="ECO:0007669"/>
    <property type="project" value="InterPro"/>
</dbReference>
<dbReference type="PANTHER" id="PTHR30026">
    <property type="entry name" value="OUTER MEMBRANE PROTEIN TOLC"/>
    <property type="match status" value="1"/>
</dbReference>
<dbReference type="Gene3D" id="1.20.1600.10">
    <property type="entry name" value="Outer membrane efflux proteins (OEP)"/>
    <property type="match status" value="1"/>
</dbReference>
<evidence type="ECO:0000256" key="7">
    <source>
        <dbReference type="ARBA" id="ARBA00023237"/>
    </source>
</evidence>